<dbReference type="InterPro" id="IPR053220">
    <property type="entry name" value="Nematode_rcpt-like_serp_H"/>
</dbReference>
<feature type="non-terminal residue" evidence="2">
    <location>
        <position position="322"/>
    </location>
</feature>
<evidence type="ECO:0000313" key="3">
    <source>
        <dbReference type="Proteomes" id="UP001177023"/>
    </source>
</evidence>
<keyword evidence="1" id="KW-0812">Transmembrane</keyword>
<dbReference type="PANTHER" id="PTHR22941:SF307">
    <property type="entry name" value="SERPENTINE RECEPTOR, CLASS H"/>
    <property type="match status" value="1"/>
</dbReference>
<dbReference type="EMBL" id="CATQJA010002659">
    <property type="protein sequence ID" value="CAJ0580075.1"/>
    <property type="molecule type" value="Genomic_DNA"/>
</dbReference>
<feature type="transmembrane region" description="Helical" evidence="1">
    <location>
        <begin position="101"/>
        <end position="123"/>
    </location>
</feature>
<feature type="transmembrane region" description="Helical" evidence="1">
    <location>
        <begin position="144"/>
        <end position="163"/>
    </location>
</feature>
<gene>
    <name evidence="2" type="ORF">MSPICULIGERA_LOCUS18278</name>
</gene>
<keyword evidence="1" id="KW-1133">Transmembrane helix</keyword>
<dbReference type="AlphaFoldDB" id="A0AA36D4Q9"/>
<sequence length="322" mass="36753">MINIWGRDITYKFHPELRVFYIATCFTCPINLYAGYLIYAKTPPEMRDYRYILMHIWAWSSLADVLLILFLELQLFLPLFGGTTSSALIVYFAPVMPDSGYSFWMILMLALVNTSLAILDGFFYRLAALDSVGSAHLKTTLKAVAIFMHTFNSGLTLICQFLSYTPRDEMDAFILREYPQHADIVTLSNYVLLEPALNPHNAYLFAVIPVGNFVVTLMVAWTITTPAIFFYLPTWFGCSYFFFERTGSSDLVNLIAHIFLCLFCLHAFLNVLIVIITIKPYRMEACQMLQRIGLLRSPNRVDNVRRGDNTSVTAATIQKVKS</sequence>
<dbReference type="InterPro" id="IPR019422">
    <property type="entry name" value="7TM_GPCR_serpentine_rcpt_Srh"/>
</dbReference>
<protein>
    <submittedName>
        <fullName evidence="2">Uncharacterized protein</fullName>
    </submittedName>
</protein>
<name>A0AA36D4Q9_9BILA</name>
<feature type="transmembrane region" description="Helical" evidence="1">
    <location>
        <begin position="51"/>
        <end position="71"/>
    </location>
</feature>
<feature type="transmembrane region" description="Helical" evidence="1">
    <location>
        <begin position="20"/>
        <end position="39"/>
    </location>
</feature>
<reference evidence="2" key="1">
    <citation type="submission" date="2023-06" db="EMBL/GenBank/DDBJ databases">
        <authorList>
            <person name="Delattre M."/>
        </authorList>
    </citation>
    <scope>NUCLEOTIDE SEQUENCE</scope>
    <source>
        <strain evidence="2">AF72</strain>
    </source>
</reference>
<dbReference type="PANTHER" id="PTHR22941">
    <property type="entry name" value="SERPENTINE RECEPTOR"/>
    <property type="match status" value="1"/>
</dbReference>
<dbReference type="Proteomes" id="UP001177023">
    <property type="component" value="Unassembled WGS sequence"/>
</dbReference>
<accession>A0AA36D4Q9</accession>
<organism evidence="2 3">
    <name type="scientific">Mesorhabditis spiculigera</name>
    <dbReference type="NCBI Taxonomy" id="96644"/>
    <lineage>
        <taxon>Eukaryota</taxon>
        <taxon>Metazoa</taxon>
        <taxon>Ecdysozoa</taxon>
        <taxon>Nematoda</taxon>
        <taxon>Chromadorea</taxon>
        <taxon>Rhabditida</taxon>
        <taxon>Rhabditina</taxon>
        <taxon>Rhabditomorpha</taxon>
        <taxon>Rhabditoidea</taxon>
        <taxon>Rhabditidae</taxon>
        <taxon>Mesorhabditinae</taxon>
        <taxon>Mesorhabditis</taxon>
    </lineage>
</organism>
<feature type="transmembrane region" description="Helical" evidence="1">
    <location>
        <begin position="202"/>
        <end position="221"/>
    </location>
</feature>
<proteinExistence type="predicted"/>
<keyword evidence="1" id="KW-0472">Membrane</keyword>
<comment type="caution">
    <text evidence="2">The sequence shown here is derived from an EMBL/GenBank/DDBJ whole genome shotgun (WGS) entry which is preliminary data.</text>
</comment>
<evidence type="ECO:0000313" key="2">
    <source>
        <dbReference type="EMBL" id="CAJ0580075.1"/>
    </source>
</evidence>
<evidence type="ECO:0000256" key="1">
    <source>
        <dbReference type="SAM" id="Phobius"/>
    </source>
</evidence>
<keyword evidence="3" id="KW-1185">Reference proteome</keyword>
<feature type="transmembrane region" description="Helical" evidence="1">
    <location>
        <begin position="255"/>
        <end position="278"/>
    </location>
</feature>
<dbReference type="Pfam" id="PF10318">
    <property type="entry name" value="7TM_GPCR_Srh"/>
    <property type="match status" value="1"/>
</dbReference>